<reference evidence="5 6" key="1">
    <citation type="submission" date="2017-01" db="EMBL/GenBank/DDBJ databases">
        <title>A new Hymenobacter.</title>
        <authorList>
            <person name="Liang Y."/>
            <person name="Feng F."/>
        </authorList>
    </citation>
    <scope>NUCLEOTIDE SEQUENCE [LARGE SCALE GENOMIC DNA]</scope>
    <source>
        <strain evidence="5">MIMBbqt21</strain>
    </source>
</reference>
<feature type="domain" description="Secretion system C-terminal sorting" evidence="4">
    <location>
        <begin position="1519"/>
        <end position="1593"/>
    </location>
</feature>
<keyword evidence="1 2" id="KW-0732">Signal</keyword>
<dbReference type="Pfam" id="PF18962">
    <property type="entry name" value="Por_Secre_tail"/>
    <property type="match status" value="1"/>
</dbReference>
<dbReference type="SUPFAM" id="SSF69318">
    <property type="entry name" value="Integrin alpha N-terminal domain"/>
    <property type="match status" value="3"/>
</dbReference>
<name>A0A243W5Q9_9BACT</name>
<feature type="signal peptide" evidence="2">
    <location>
        <begin position="1"/>
        <end position="34"/>
    </location>
</feature>
<dbReference type="Gene3D" id="2.60.40.10">
    <property type="entry name" value="Immunoglobulins"/>
    <property type="match status" value="1"/>
</dbReference>
<dbReference type="InterPro" id="IPR014756">
    <property type="entry name" value="Ig_E-set"/>
</dbReference>
<dbReference type="Gene3D" id="2.130.10.130">
    <property type="entry name" value="Integrin alpha, N-terminal"/>
    <property type="match status" value="6"/>
</dbReference>
<dbReference type="CDD" id="cd00102">
    <property type="entry name" value="IPT"/>
    <property type="match status" value="1"/>
</dbReference>
<feature type="chain" id="PRO_5012941634" description="SbsA Ig-like domain-containing protein" evidence="2">
    <location>
        <begin position="35"/>
        <end position="1594"/>
    </location>
</feature>
<comment type="caution">
    <text evidence="5">The sequence shown here is derived from an EMBL/GenBank/DDBJ whole genome shotgun (WGS) entry which is preliminary data.</text>
</comment>
<evidence type="ECO:0000259" key="3">
    <source>
        <dbReference type="Pfam" id="PF13205"/>
    </source>
</evidence>
<dbReference type="SUPFAM" id="SSF81296">
    <property type="entry name" value="E set domains"/>
    <property type="match status" value="1"/>
</dbReference>
<dbReference type="InterPro" id="IPR013783">
    <property type="entry name" value="Ig-like_fold"/>
</dbReference>
<dbReference type="PANTHER" id="PTHR46580:SF2">
    <property type="entry name" value="MAM DOMAIN-CONTAINING PROTEIN"/>
    <property type="match status" value="1"/>
</dbReference>
<dbReference type="Pfam" id="PF01839">
    <property type="entry name" value="FG-GAP"/>
    <property type="match status" value="2"/>
</dbReference>
<organism evidence="5 6">
    <name type="scientific">Hymenobacter crusticola</name>
    <dbReference type="NCBI Taxonomy" id="1770526"/>
    <lineage>
        <taxon>Bacteria</taxon>
        <taxon>Pseudomonadati</taxon>
        <taxon>Bacteroidota</taxon>
        <taxon>Cytophagia</taxon>
        <taxon>Cytophagales</taxon>
        <taxon>Hymenobacteraceae</taxon>
        <taxon>Hymenobacter</taxon>
    </lineage>
</organism>
<gene>
    <name evidence="5" type="ORF">BXP70_27460</name>
</gene>
<dbReference type="NCBIfam" id="TIGR04183">
    <property type="entry name" value="Por_Secre_tail"/>
    <property type="match status" value="1"/>
</dbReference>
<evidence type="ECO:0000313" key="5">
    <source>
        <dbReference type="EMBL" id="OUJ68774.1"/>
    </source>
</evidence>
<evidence type="ECO:0000313" key="6">
    <source>
        <dbReference type="Proteomes" id="UP000194873"/>
    </source>
</evidence>
<sequence>MLITRTAITCRSLFRRRFARLVGAGICCCLTSVAQGQSPTVTALSPVRNARSAPRTTNVAVGFNQALNNNAATLGALKVFSQQAGGKKVGTATVSGNTLTFNSNTDFKAGETVYVTATSEAQSAGGTATRPHVFQFTTAVSPSAGAFANGYDLPISGSSSGGSRGYATGDVNGDGLLDIINLNSSTRQASVRFSDGAGTFSGNQEVPIGPTPYSVRLADIDGDQDLDMLVANQGAQATNFASTVSVRFNDGAGIFSGTQEVSVGQAAFDVAVGDVDGDGDLDFVASNGGSQTVSVRLNNGAGSFSTGQEVSVDITGFAVVLADVDNDGDLDMMVAYYYGSDVVIRLNNGDGTFSKGQTVDAGGLPADLAMGDVDGDGDLDLLVSAFLGGVDVRRNDGAGNFSGTQRVAALNTFNLGDVDGDGDLDMVGSYSGAAFAQVQLNDGAGNFGGGASIAVGGGTFRLADMDGDGDLDLLSRSPSAVTVRLNQVTAPPQLVSVAPITGQVPIARNTPVTFSFNQSLSTGAPTQQAVKVFSQQAGGKKAGTTAVIGGALRFTPSTDFKPGETVFATVTTAVQSSTGANSLKPYIFQFTTDATAGPASYITHSDLAVGASPLAIVAGDVDGDGDLDLLTASTNNTVNVRLNSGNGTYSGSQNVPVGAIAQDLRLGDVDNDGDLDLVSVSVQTNAVSVRLNNGQGIFSGTQEVPVGGSPQSLTLGDVDGDGDFDLVTANNASTASVRLNNGNGTFNPVGQQVSVGTSAIGVVLGDVDGDGDLDLLTGHTSVNTVSLRLNDGTGTFGGTTEIGVSGPPRSLTLGDVDLDGDLDLVTGNYAANGKVSVRIGNGRGNFGGGSDTNINAYISEIQLGNIGGTRHPDLIVGRFNSTAAIVCRNNEVGEFYITQEVPVDPISDLALGDLDGDGDLDFATSSNEKGLVNVRLNQRGGPPVINTVNPSATWVGNKIYITGLNFIGDVKVKISGVEATNVEVQSETNLTAIVPEGAVSGAVIVITAQGTSSPYGFSVVPRFAVTALAPARNAPSASRTAPVTVTFTQQPNTDSFTLQSLRLYSQQAGGRKAGTTTVSGNSLLFTPISGFKPGETITASLARSARSVNTVYLDQAQTFQFTAATNPSAGLFGGTTEVSVSAKPQSVVAADVDGDGDLDLLTANYRPDLTASGTVSIRLNKGNGTYTNGQEVSVGAGPYCVKVADTDGDGDLDLLTANANAGEVGTVSVRLNNGTGTFSRGQDVPVGYAPHDIAIGDVNQDGLPDLLAANYIAAGSNSATVSTVSVRLQNGLREFRLTGPEVPVGPRPTSVVLGDVNNDGNLDLLTANSSSTTVSVRLNDGLGNFSGTQEVTVGFSPHQVVLGDVNNDGNLDLLTANYFDYTNPAGNFTSSTVGISLNQGAGTFGAAQQVRVGQGTRSLALGDTDGDGDLDVVAANELSNTVSVRLNNGAGSFSGTQQVAVGATPTSVTLADLDGDGTLDLATTNNGAASVSVRLNPASTAAGRVLATAPAQLVEQVSLYPNPAHASVQLTLPAELAQQRLHVQVVNSLGQVVLTQTLAAQATPELALPHLAAGLYNLQLQTSKGLVTKRLAIE</sequence>
<dbReference type="Gene3D" id="2.30.30.100">
    <property type="match status" value="2"/>
</dbReference>
<dbReference type="PANTHER" id="PTHR46580">
    <property type="entry name" value="SENSOR KINASE-RELATED"/>
    <property type="match status" value="1"/>
</dbReference>
<keyword evidence="6" id="KW-1185">Reference proteome</keyword>
<evidence type="ECO:0000256" key="2">
    <source>
        <dbReference type="SAM" id="SignalP"/>
    </source>
</evidence>
<dbReference type="Proteomes" id="UP000194873">
    <property type="component" value="Unassembled WGS sequence"/>
</dbReference>
<evidence type="ECO:0008006" key="7">
    <source>
        <dbReference type="Google" id="ProtNLM"/>
    </source>
</evidence>
<dbReference type="RefSeq" id="WP_086597312.1">
    <property type="nucleotide sequence ID" value="NZ_MTSE01000043.1"/>
</dbReference>
<evidence type="ECO:0000259" key="4">
    <source>
        <dbReference type="Pfam" id="PF18962"/>
    </source>
</evidence>
<dbReference type="Pfam" id="PF13205">
    <property type="entry name" value="Big_5"/>
    <property type="match status" value="3"/>
</dbReference>
<protein>
    <recommendedName>
        <fullName evidence="7">SbsA Ig-like domain-containing protein</fullName>
    </recommendedName>
</protein>
<dbReference type="EMBL" id="MTSE01000043">
    <property type="protein sequence ID" value="OUJ68774.1"/>
    <property type="molecule type" value="Genomic_DNA"/>
</dbReference>
<feature type="domain" description="SbsA Ig-like" evidence="3">
    <location>
        <begin position="38"/>
        <end position="138"/>
    </location>
</feature>
<dbReference type="OrthoDB" id="883834at2"/>
<dbReference type="InterPro" id="IPR028994">
    <property type="entry name" value="Integrin_alpha_N"/>
</dbReference>
<feature type="domain" description="SbsA Ig-like" evidence="3">
    <location>
        <begin position="1023"/>
        <end position="1122"/>
    </location>
</feature>
<accession>A0A243W5Q9</accession>
<feature type="domain" description="SbsA Ig-like" evidence="3">
    <location>
        <begin position="489"/>
        <end position="592"/>
    </location>
</feature>
<evidence type="ECO:0000256" key="1">
    <source>
        <dbReference type="ARBA" id="ARBA00022729"/>
    </source>
</evidence>
<proteinExistence type="predicted"/>
<dbReference type="InterPro" id="IPR026444">
    <property type="entry name" value="Secre_tail"/>
</dbReference>
<dbReference type="InterPro" id="IPR013517">
    <property type="entry name" value="FG-GAP"/>
</dbReference>
<dbReference type="Pfam" id="PF13517">
    <property type="entry name" value="FG-GAP_3"/>
    <property type="match status" value="8"/>
</dbReference>
<dbReference type="InterPro" id="IPR032812">
    <property type="entry name" value="SbsA_Ig"/>
</dbReference>